<feature type="compositionally biased region" description="Pro residues" evidence="1">
    <location>
        <begin position="219"/>
        <end position="259"/>
    </location>
</feature>
<accession>A0A835RLZ8</accession>
<keyword evidence="2" id="KW-0812">Transmembrane</keyword>
<name>A0A835RLZ8_VANPL</name>
<sequence length="419" mass="45670">MVKTFKSEDLSPPTVSRRPPLQQLGRRTPSPPSRRRPPPPVLSPPPPPLPPWIGPIPSHYNCNRVPVDTTDRGCRNHCIRQDYRTGFTTGRAQHNNTMGSTNRLSAAHLILLIFLIAFVPTSLAAAAAVPSIAEAPQWTIPPNYHCSIAPALTSEVGCRNSCKMADYVTGRIIYRTLPAQCCCYNSWETTSQAYGSVMGTAKPTVMRPSPHVKPSPNIASPPPSPSPPPPQPPPLPTPPPLPPPPHIRMHPPPPPPPPPSRKRQRPSAPWQGMIPPPPSRTVVQPWTIPPHYHCIPAPVGTSELGCRNRCVRAKFRTGRFVYFGDRLLCCCYNENIAEFFQTEKENESSFVGFLQIAAPSAPHPGCSNIQYSRCSAAASAGAASSCRAGDTSTAAMVRSPSAKFQLRLVLGWNRRPGLR</sequence>
<feature type="compositionally biased region" description="Pro residues" evidence="1">
    <location>
        <begin position="38"/>
        <end position="50"/>
    </location>
</feature>
<feature type="region of interest" description="Disordered" evidence="1">
    <location>
        <begin position="1"/>
        <end position="50"/>
    </location>
</feature>
<comment type="caution">
    <text evidence="3">The sequence shown here is derived from an EMBL/GenBank/DDBJ whole genome shotgun (WGS) entry which is preliminary data.</text>
</comment>
<organism evidence="3 4">
    <name type="scientific">Vanilla planifolia</name>
    <name type="common">Vanilla</name>
    <dbReference type="NCBI Taxonomy" id="51239"/>
    <lineage>
        <taxon>Eukaryota</taxon>
        <taxon>Viridiplantae</taxon>
        <taxon>Streptophyta</taxon>
        <taxon>Embryophyta</taxon>
        <taxon>Tracheophyta</taxon>
        <taxon>Spermatophyta</taxon>
        <taxon>Magnoliopsida</taxon>
        <taxon>Liliopsida</taxon>
        <taxon>Asparagales</taxon>
        <taxon>Orchidaceae</taxon>
        <taxon>Vanilloideae</taxon>
        <taxon>Vanilleae</taxon>
        <taxon>Vanilla</taxon>
    </lineage>
</organism>
<keyword evidence="2" id="KW-1133">Transmembrane helix</keyword>
<dbReference type="EMBL" id="JADCNM010000002">
    <property type="protein sequence ID" value="KAG0494029.1"/>
    <property type="molecule type" value="Genomic_DNA"/>
</dbReference>
<evidence type="ECO:0000313" key="4">
    <source>
        <dbReference type="Proteomes" id="UP000639772"/>
    </source>
</evidence>
<proteinExistence type="predicted"/>
<evidence type="ECO:0000313" key="3">
    <source>
        <dbReference type="EMBL" id="KAG0494029.1"/>
    </source>
</evidence>
<reference evidence="3 4" key="1">
    <citation type="journal article" date="2020" name="Nat. Food">
        <title>A phased Vanilla planifolia genome enables genetic improvement of flavour and production.</title>
        <authorList>
            <person name="Hasing T."/>
            <person name="Tang H."/>
            <person name="Brym M."/>
            <person name="Khazi F."/>
            <person name="Huang T."/>
            <person name="Chambers A.H."/>
        </authorList>
    </citation>
    <scope>NUCLEOTIDE SEQUENCE [LARGE SCALE GENOMIC DNA]</scope>
    <source>
        <tissue evidence="3">Leaf</tissue>
    </source>
</reference>
<evidence type="ECO:0000256" key="1">
    <source>
        <dbReference type="SAM" id="MobiDB-lite"/>
    </source>
</evidence>
<dbReference type="AlphaFoldDB" id="A0A835RLZ8"/>
<protein>
    <submittedName>
        <fullName evidence="3">Uncharacterized protein</fullName>
    </submittedName>
</protein>
<evidence type="ECO:0000256" key="2">
    <source>
        <dbReference type="SAM" id="Phobius"/>
    </source>
</evidence>
<feature type="region of interest" description="Disordered" evidence="1">
    <location>
        <begin position="205"/>
        <end position="282"/>
    </location>
</feature>
<gene>
    <name evidence="3" type="ORF">HPP92_005023</name>
</gene>
<keyword evidence="2" id="KW-0472">Membrane</keyword>
<dbReference type="Proteomes" id="UP000639772">
    <property type="component" value="Unassembled WGS sequence"/>
</dbReference>
<feature type="transmembrane region" description="Helical" evidence="2">
    <location>
        <begin position="109"/>
        <end position="133"/>
    </location>
</feature>